<sequence length="133" mass="14694">MELTCTNDNGVDLMSDLFCVSEIKTEVTRTNASGYHFVPFSYGNSVDSNDQKNLDAAADTFAFNPSWAVPESLLQNLNFVVLLIEKRDEDGQLQVLSAALEVAEAENLEVDLKFRALVAERALVLQKKPLLAL</sequence>
<dbReference type="InterPro" id="IPR011989">
    <property type="entry name" value="ARM-like"/>
</dbReference>
<dbReference type="AlphaFoldDB" id="A0A0J8C761"/>
<dbReference type="Proteomes" id="UP000035740">
    <property type="component" value="Chromosome 6"/>
</dbReference>
<organism evidence="1 2">
    <name type="scientific">Beta vulgaris subsp. vulgaris</name>
    <name type="common">Beet</name>
    <dbReference type="NCBI Taxonomy" id="3555"/>
    <lineage>
        <taxon>Eukaryota</taxon>
        <taxon>Viridiplantae</taxon>
        <taxon>Streptophyta</taxon>
        <taxon>Embryophyta</taxon>
        <taxon>Tracheophyta</taxon>
        <taxon>Spermatophyta</taxon>
        <taxon>Magnoliopsida</taxon>
        <taxon>eudicotyledons</taxon>
        <taxon>Gunneridae</taxon>
        <taxon>Pentapetalae</taxon>
        <taxon>Caryophyllales</taxon>
        <taxon>Chenopodiaceae</taxon>
        <taxon>Betoideae</taxon>
        <taxon>Beta</taxon>
    </lineage>
</organism>
<dbReference type="EMBL" id="KQ090125">
    <property type="protein sequence ID" value="KMT08064.1"/>
    <property type="molecule type" value="Genomic_DNA"/>
</dbReference>
<reference evidence="1 2" key="1">
    <citation type="journal article" date="2014" name="Nature">
        <title>The genome of the recently domesticated crop plant sugar beet (Beta vulgaris).</title>
        <authorList>
            <person name="Dohm J.C."/>
            <person name="Minoche A.E."/>
            <person name="Holtgrawe D."/>
            <person name="Capella-Gutierrez S."/>
            <person name="Zakrzewski F."/>
            <person name="Tafer H."/>
            <person name="Rupp O."/>
            <person name="Sorensen T.R."/>
            <person name="Stracke R."/>
            <person name="Reinhardt R."/>
            <person name="Goesmann A."/>
            <person name="Kraft T."/>
            <person name="Schulz B."/>
            <person name="Stadler P.F."/>
            <person name="Schmidt T."/>
            <person name="Gabaldon T."/>
            <person name="Lehrach H."/>
            <person name="Weisshaar B."/>
            <person name="Himmelbauer H."/>
        </authorList>
    </citation>
    <scope>NUCLEOTIDE SEQUENCE [LARGE SCALE GENOMIC DNA]</scope>
    <source>
        <tissue evidence="1">Taproot</tissue>
    </source>
</reference>
<name>A0A0J8C761_BETVV</name>
<accession>A0A0J8C761</accession>
<proteinExistence type="predicted"/>
<gene>
    <name evidence="1" type="ORF">BVRB_6g144170</name>
</gene>
<dbReference type="Gene3D" id="1.25.10.10">
    <property type="entry name" value="Leucine-rich Repeat Variant"/>
    <property type="match status" value="1"/>
</dbReference>
<keyword evidence="2" id="KW-1185">Reference proteome</keyword>
<evidence type="ECO:0000313" key="2">
    <source>
        <dbReference type="Proteomes" id="UP000035740"/>
    </source>
</evidence>
<evidence type="ECO:0000313" key="1">
    <source>
        <dbReference type="EMBL" id="KMT08064.1"/>
    </source>
</evidence>
<protein>
    <submittedName>
        <fullName evidence="1">Uncharacterized protein</fullName>
    </submittedName>
</protein>
<dbReference type="OrthoDB" id="5836667at2759"/>
<dbReference type="Gramene" id="KMT08064">
    <property type="protein sequence ID" value="KMT08064"/>
    <property type="gene ID" value="BVRB_6g144170"/>
</dbReference>